<feature type="domain" description="Replication factor A C-terminal" evidence="1">
    <location>
        <begin position="141"/>
        <end position="215"/>
    </location>
</feature>
<dbReference type="CDD" id="cd04481">
    <property type="entry name" value="RPA1_DBD_B_like"/>
    <property type="match status" value="1"/>
</dbReference>
<organism evidence="2 3">
    <name type="scientific">Stylosanthes scabra</name>
    <dbReference type="NCBI Taxonomy" id="79078"/>
    <lineage>
        <taxon>Eukaryota</taxon>
        <taxon>Viridiplantae</taxon>
        <taxon>Streptophyta</taxon>
        <taxon>Embryophyta</taxon>
        <taxon>Tracheophyta</taxon>
        <taxon>Spermatophyta</taxon>
        <taxon>Magnoliopsida</taxon>
        <taxon>eudicotyledons</taxon>
        <taxon>Gunneridae</taxon>
        <taxon>Pentapetalae</taxon>
        <taxon>rosids</taxon>
        <taxon>fabids</taxon>
        <taxon>Fabales</taxon>
        <taxon>Fabaceae</taxon>
        <taxon>Papilionoideae</taxon>
        <taxon>50 kb inversion clade</taxon>
        <taxon>dalbergioids sensu lato</taxon>
        <taxon>Dalbergieae</taxon>
        <taxon>Pterocarpus clade</taxon>
        <taxon>Stylosanthes</taxon>
    </lineage>
</organism>
<evidence type="ECO:0000259" key="1">
    <source>
        <dbReference type="Pfam" id="PF08646"/>
    </source>
</evidence>
<sequence length="238" mass="26707">MVIILQDLENNKMNCILFGHTVDQILPYLDEGRLEPLIVLLQYFKGNRWNGKTTIQSHFDLSKVHINPDCKEVVALRSSLLTLAPSSSGRITQLSPQGRWSRTDELKQGIVVVKTVEETPHVVEEGPIWILGSIISINAGKNDWFYKSCGQCPMKVETSLGNRYECGNCDHTSAAPSISFKVEVVLFDRTGSICLLLWARETIPLCGKEAKQIVMDTAAVDDEYPAALDIRWIRCCVR</sequence>
<protein>
    <recommendedName>
        <fullName evidence="1">Replication factor A C-terminal domain-containing protein</fullName>
    </recommendedName>
</protein>
<reference evidence="2 3" key="1">
    <citation type="journal article" date="2023" name="Plants (Basel)">
        <title>Bridging the Gap: Combining Genomics and Transcriptomics Approaches to Understand Stylosanthes scabra, an Orphan Legume from the Brazilian Caatinga.</title>
        <authorList>
            <person name="Ferreira-Neto J.R.C."/>
            <person name="da Silva M.D."/>
            <person name="Binneck E."/>
            <person name="de Melo N.F."/>
            <person name="da Silva R.H."/>
            <person name="de Melo A.L.T.M."/>
            <person name="Pandolfi V."/>
            <person name="Bustamante F.O."/>
            <person name="Brasileiro-Vidal A.C."/>
            <person name="Benko-Iseppon A.M."/>
        </authorList>
    </citation>
    <scope>NUCLEOTIDE SEQUENCE [LARGE SCALE GENOMIC DNA]</scope>
    <source>
        <tissue evidence="2">Leaves</tissue>
    </source>
</reference>
<dbReference type="Pfam" id="PF08646">
    <property type="entry name" value="Rep_fac-A_C"/>
    <property type="match status" value="1"/>
</dbReference>
<proteinExistence type="predicted"/>
<dbReference type="EMBL" id="JASCZI010181252">
    <property type="protein sequence ID" value="MED6179895.1"/>
    <property type="molecule type" value="Genomic_DNA"/>
</dbReference>
<dbReference type="InterPro" id="IPR012340">
    <property type="entry name" value="NA-bd_OB-fold"/>
</dbReference>
<name>A0ABU6W1Z5_9FABA</name>
<evidence type="ECO:0000313" key="3">
    <source>
        <dbReference type="Proteomes" id="UP001341840"/>
    </source>
</evidence>
<evidence type="ECO:0000313" key="2">
    <source>
        <dbReference type="EMBL" id="MED6179895.1"/>
    </source>
</evidence>
<dbReference type="Proteomes" id="UP001341840">
    <property type="component" value="Unassembled WGS sequence"/>
</dbReference>
<dbReference type="InterPro" id="IPR013955">
    <property type="entry name" value="Rep_factor-A_C"/>
</dbReference>
<keyword evidence="3" id="KW-1185">Reference proteome</keyword>
<accession>A0ABU6W1Z5</accession>
<dbReference type="SUPFAM" id="SSF50249">
    <property type="entry name" value="Nucleic acid-binding proteins"/>
    <property type="match status" value="1"/>
</dbReference>
<gene>
    <name evidence="2" type="ORF">PIB30_004950</name>
</gene>
<comment type="caution">
    <text evidence="2">The sequence shown here is derived from an EMBL/GenBank/DDBJ whole genome shotgun (WGS) entry which is preliminary data.</text>
</comment>
<dbReference type="Gene3D" id="2.40.50.140">
    <property type="entry name" value="Nucleic acid-binding proteins"/>
    <property type="match status" value="2"/>
</dbReference>